<dbReference type="SMART" id="SM00871">
    <property type="entry name" value="AraC_E_bind"/>
    <property type="match status" value="1"/>
</dbReference>
<dbReference type="Gene3D" id="3.20.80.10">
    <property type="entry name" value="Regulatory factor, effector binding domain"/>
    <property type="match status" value="1"/>
</dbReference>
<proteinExistence type="predicted"/>
<dbReference type="STRING" id="297318.BK138_24345"/>
<feature type="domain" description="AraC effector-binding" evidence="1">
    <location>
        <begin position="1"/>
        <end position="152"/>
    </location>
</feature>
<evidence type="ECO:0000259" key="1">
    <source>
        <dbReference type="SMART" id="SM00871"/>
    </source>
</evidence>
<dbReference type="Proteomes" id="UP000187172">
    <property type="component" value="Unassembled WGS sequence"/>
</dbReference>
<dbReference type="AlphaFoldDB" id="A0A1R1EJF6"/>
<evidence type="ECO:0000313" key="2">
    <source>
        <dbReference type="EMBL" id="OMF51963.1"/>
    </source>
</evidence>
<dbReference type="InterPro" id="IPR010499">
    <property type="entry name" value="AraC_E-bd"/>
</dbReference>
<comment type="caution">
    <text evidence="2">The sequence shown here is derived from an EMBL/GenBank/DDBJ whole genome shotgun (WGS) entry which is preliminary data.</text>
</comment>
<sequence>MIIKFEMMPKTRIAFVRQVGPYGPQNIQAMEALKKWAVEKNLLNGSSILLGIAQDNPETTPPENCRYDACIVIPEDYREDDTDHNIFETELAGGHYVTYEVKHTAEDIQKAWTDIFPALNNSGYQIDNKPIFERYIGDMLYNHYCEICIPVKAL</sequence>
<dbReference type="PANTHER" id="PTHR40055">
    <property type="entry name" value="TRANSCRIPTIONAL REGULATOR YGIV-RELATED"/>
    <property type="match status" value="1"/>
</dbReference>
<dbReference type="EMBL" id="MRTP01000008">
    <property type="protein sequence ID" value="OMF51963.1"/>
    <property type="molecule type" value="Genomic_DNA"/>
</dbReference>
<dbReference type="InterPro" id="IPR011256">
    <property type="entry name" value="Reg_factor_effector_dom_sf"/>
</dbReference>
<dbReference type="PANTHER" id="PTHR40055:SF1">
    <property type="entry name" value="TRANSCRIPTIONAL REGULATOR YGIV-RELATED"/>
    <property type="match status" value="1"/>
</dbReference>
<keyword evidence="3" id="KW-1185">Reference proteome</keyword>
<dbReference type="SUPFAM" id="SSF55136">
    <property type="entry name" value="Probable bacterial effector-binding domain"/>
    <property type="match status" value="1"/>
</dbReference>
<evidence type="ECO:0000313" key="3">
    <source>
        <dbReference type="Proteomes" id="UP000187172"/>
    </source>
</evidence>
<dbReference type="InterPro" id="IPR029442">
    <property type="entry name" value="GyrI-like"/>
</dbReference>
<name>A0A1R1EJF6_9BACL</name>
<organism evidence="2 3">
    <name type="scientific">Paenibacillus rhizosphaerae</name>
    <dbReference type="NCBI Taxonomy" id="297318"/>
    <lineage>
        <taxon>Bacteria</taxon>
        <taxon>Bacillati</taxon>
        <taxon>Bacillota</taxon>
        <taxon>Bacilli</taxon>
        <taxon>Bacillales</taxon>
        <taxon>Paenibacillaceae</taxon>
        <taxon>Paenibacillus</taxon>
    </lineage>
</organism>
<reference evidence="2 3" key="1">
    <citation type="submission" date="2016-11" db="EMBL/GenBank/DDBJ databases">
        <title>Paenibacillus species isolates.</title>
        <authorList>
            <person name="Beno S.M."/>
        </authorList>
    </citation>
    <scope>NUCLEOTIDE SEQUENCE [LARGE SCALE GENOMIC DNA]</scope>
    <source>
        <strain evidence="2 3">FSL R5-0378</strain>
    </source>
</reference>
<dbReference type="InterPro" id="IPR050908">
    <property type="entry name" value="SmbC-like"/>
</dbReference>
<dbReference type="RefSeq" id="WP_076173389.1">
    <property type="nucleotide sequence ID" value="NZ_MRTP01000008.1"/>
</dbReference>
<gene>
    <name evidence="2" type="ORF">BK138_24345</name>
</gene>
<protein>
    <submittedName>
        <fullName evidence="2">DNA gyrase inhibitor</fullName>
    </submittedName>
</protein>
<dbReference type="Pfam" id="PF06445">
    <property type="entry name" value="GyrI-like"/>
    <property type="match status" value="1"/>
</dbReference>
<accession>A0A1R1EJF6</accession>